<sequence length="699" mass="78405">MSKTADRYELELGKPYPLGATAASDGVNFAIFSAQAKKVELCLFSVDGKEELQRIELLDCTDHVWHTFLRGARAGLVYAYRIDGDYKPKEGLRFNANKLLVDPYAKSLVGEFVWSDAHYSYIPGDADADLSFSKLDNAAFMPKAVVVAPSAPPTPLAEPIAWEDTIIYETHVKGFTHLQRRLPPALRGKYLGFGHPDVISYLKDLGITSVEFLPVHGFIHDQFVEDKGLKNYWGYNSLNFFLPHGEYANDDAVAEFKQMVSALHEAGIEVLLDVVYNHTGEGNQLGPTYSFRGVDNASYYGLEADRRFYINDTGCGNTVNINNPRVLQLVMDSLRYWVTEMGVDGFRFDLASVLGREPHGFDPHSGFFDAVRQDPTLAGVKLIAEPWDIGPGGYQLGNYPAGWGEWNDKYRDVVRRFWRGDSGMLPDFAKRIHGSSDLFEAGGRRPSASVNFVASHDGFTTADLVSYNQRHNLANKEDNNDGHKGNFSHNHGVEGPTADAAIVEIRNRQKRNLLATSLLSQGTPMLLGGDELGRSQKGNNNAYCQDSEISWFNWAELTLDDWTLKNFVRQVIKLRQSVSLLRNPRYIHNPGEDEAQNLNIVWLNRDGEPMQECDWHEQDNHSLGWMLESTEPVHECVLTLFNADSRKQSFGLPKGWEWELKLDTSKPNGQPHTLMASVDSVTLEDKSLMVFIGVDNSLV</sequence>
<dbReference type="CDD" id="cd02856">
    <property type="entry name" value="E_set_GDE_Isoamylase_N"/>
    <property type="match status" value="1"/>
</dbReference>
<keyword evidence="3 6" id="KW-0326">Glycosidase</keyword>
<gene>
    <name evidence="6" type="ORF">MARGE09_P0360</name>
</gene>
<dbReference type="EC" id="3.2.1.68" evidence="6"/>
<dbReference type="InterPro" id="IPR044505">
    <property type="entry name" value="GlgX_Isoamylase_N_E_set"/>
</dbReference>
<dbReference type="PANTHER" id="PTHR43002">
    <property type="entry name" value="GLYCOGEN DEBRANCHING ENZYME"/>
    <property type="match status" value="1"/>
</dbReference>
<evidence type="ECO:0000256" key="4">
    <source>
        <dbReference type="SAM" id="MobiDB-lite"/>
    </source>
</evidence>
<accession>A0AAN1WEK5</accession>
<dbReference type="SMART" id="SM00642">
    <property type="entry name" value="Aamy"/>
    <property type="match status" value="1"/>
</dbReference>
<dbReference type="GO" id="GO:0019156">
    <property type="term" value="F:isoamylase activity"/>
    <property type="evidence" value="ECO:0007669"/>
    <property type="project" value="UniProtKB-EC"/>
</dbReference>
<dbReference type="InterPro" id="IPR011837">
    <property type="entry name" value="Glycogen_debranch_GlgX"/>
</dbReference>
<proteinExistence type="inferred from homology"/>
<organism evidence="6 7">
    <name type="scientific">Marinagarivorans cellulosilyticus</name>
    <dbReference type="NCBI Taxonomy" id="2721545"/>
    <lineage>
        <taxon>Bacteria</taxon>
        <taxon>Pseudomonadati</taxon>
        <taxon>Pseudomonadota</taxon>
        <taxon>Gammaproteobacteria</taxon>
        <taxon>Cellvibrionales</taxon>
        <taxon>Cellvibrionaceae</taxon>
        <taxon>Marinagarivorans</taxon>
    </lineage>
</organism>
<reference evidence="6 7" key="1">
    <citation type="journal article" date="2022" name="IScience">
        <title>An ultrasensitive nanofiber-based assay for enzymatic hydrolysis and deep-sea microbial degradation of cellulose.</title>
        <authorList>
            <person name="Tsudome M."/>
            <person name="Tachioka M."/>
            <person name="Miyazaki M."/>
            <person name="Uchimura K."/>
            <person name="Tsuda M."/>
            <person name="Takaki Y."/>
            <person name="Deguchi S."/>
        </authorList>
    </citation>
    <scope>NUCLEOTIDE SEQUENCE [LARGE SCALE GENOMIC DNA]</scope>
    <source>
        <strain evidence="6 7">GE09</strain>
    </source>
</reference>
<dbReference type="Gene3D" id="2.60.40.1180">
    <property type="entry name" value="Golgi alpha-mannosidase II"/>
    <property type="match status" value="1"/>
</dbReference>
<dbReference type="InterPro" id="IPR017853">
    <property type="entry name" value="GH"/>
</dbReference>
<evidence type="ECO:0000256" key="1">
    <source>
        <dbReference type="ARBA" id="ARBA00008061"/>
    </source>
</evidence>
<dbReference type="EMBL" id="AP023086">
    <property type="protein sequence ID" value="BCD96161.1"/>
    <property type="molecule type" value="Genomic_DNA"/>
</dbReference>
<dbReference type="SUPFAM" id="SSF51011">
    <property type="entry name" value="Glycosyl hydrolase domain"/>
    <property type="match status" value="1"/>
</dbReference>
<dbReference type="GO" id="GO:0004135">
    <property type="term" value="F:amylo-alpha-1,6-glucosidase activity"/>
    <property type="evidence" value="ECO:0007669"/>
    <property type="project" value="InterPro"/>
</dbReference>
<dbReference type="Pfam" id="PF02922">
    <property type="entry name" value="CBM_48"/>
    <property type="match status" value="1"/>
</dbReference>
<dbReference type="Proteomes" id="UP001320119">
    <property type="component" value="Chromosome"/>
</dbReference>
<evidence type="ECO:0000313" key="7">
    <source>
        <dbReference type="Proteomes" id="UP001320119"/>
    </source>
</evidence>
<dbReference type="Gene3D" id="3.20.20.80">
    <property type="entry name" value="Glycosidases"/>
    <property type="match status" value="1"/>
</dbReference>
<keyword evidence="7" id="KW-1185">Reference proteome</keyword>
<dbReference type="InterPro" id="IPR013780">
    <property type="entry name" value="Glyco_hydro_b"/>
</dbReference>
<dbReference type="CDD" id="cd11326">
    <property type="entry name" value="AmyAc_Glg_debranch"/>
    <property type="match status" value="1"/>
</dbReference>
<evidence type="ECO:0000256" key="2">
    <source>
        <dbReference type="ARBA" id="ARBA00022801"/>
    </source>
</evidence>
<dbReference type="AlphaFoldDB" id="A0AAN1WEK5"/>
<evidence type="ECO:0000259" key="5">
    <source>
        <dbReference type="SMART" id="SM00642"/>
    </source>
</evidence>
<evidence type="ECO:0000313" key="6">
    <source>
        <dbReference type="EMBL" id="BCD96161.1"/>
    </source>
</evidence>
<feature type="domain" description="Glycosyl hydrolase family 13 catalytic" evidence="5">
    <location>
        <begin position="169"/>
        <end position="575"/>
    </location>
</feature>
<dbReference type="GO" id="GO:0005980">
    <property type="term" value="P:glycogen catabolic process"/>
    <property type="evidence" value="ECO:0007669"/>
    <property type="project" value="InterPro"/>
</dbReference>
<dbReference type="SUPFAM" id="SSF81296">
    <property type="entry name" value="E set domains"/>
    <property type="match status" value="1"/>
</dbReference>
<feature type="compositionally biased region" description="Basic and acidic residues" evidence="4">
    <location>
        <begin position="474"/>
        <end position="484"/>
    </location>
</feature>
<comment type="similarity">
    <text evidence="1">Belongs to the glycosyl hydrolase 13 family.</text>
</comment>
<feature type="region of interest" description="Disordered" evidence="4">
    <location>
        <begin position="474"/>
        <end position="493"/>
    </location>
</feature>
<dbReference type="Gene3D" id="2.60.40.10">
    <property type="entry name" value="Immunoglobulins"/>
    <property type="match status" value="1"/>
</dbReference>
<keyword evidence="2 6" id="KW-0378">Hydrolase</keyword>
<dbReference type="InterPro" id="IPR014756">
    <property type="entry name" value="Ig_E-set"/>
</dbReference>
<dbReference type="SUPFAM" id="SSF51445">
    <property type="entry name" value="(Trans)glycosidases"/>
    <property type="match status" value="1"/>
</dbReference>
<dbReference type="InterPro" id="IPR006047">
    <property type="entry name" value="GH13_cat_dom"/>
</dbReference>
<evidence type="ECO:0000256" key="3">
    <source>
        <dbReference type="ARBA" id="ARBA00023295"/>
    </source>
</evidence>
<name>A0AAN1WEK5_9GAMM</name>
<protein>
    <submittedName>
        <fullName evidence="6">Isoamylase</fullName>
        <ecNumber evidence="6">3.2.1.68</ecNumber>
    </submittedName>
</protein>
<dbReference type="RefSeq" id="WP_236985669.1">
    <property type="nucleotide sequence ID" value="NZ_AP023086.1"/>
</dbReference>
<dbReference type="Pfam" id="PF00128">
    <property type="entry name" value="Alpha-amylase"/>
    <property type="match status" value="1"/>
</dbReference>
<dbReference type="InterPro" id="IPR004193">
    <property type="entry name" value="Glyco_hydro_13_N"/>
</dbReference>
<dbReference type="InterPro" id="IPR013783">
    <property type="entry name" value="Ig-like_fold"/>
</dbReference>
<dbReference type="KEGG" id="marq:MARGE09_P0360"/>
<dbReference type="NCBIfam" id="TIGR02100">
    <property type="entry name" value="glgX_debranch"/>
    <property type="match status" value="1"/>
</dbReference>